<organism evidence="1 2">
    <name type="scientific">Aegilops tauschii subsp. strangulata</name>
    <name type="common">Goatgrass</name>
    <dbReference type="NCBI Taxonomy" id="200361"/>
    <lineage>
        <taxon>Eukaryota</taxon>
        <taxon>Viridiplantae</taxon>
        <taxon>Streptophyta</taxon>
        <taxon>Embryophyta</taxon>
        <taxon>Tracheophyta</taxon>
        <taxon>Spermatophyta</taxon>
        <taxon>Magnoliopsida</taxon>
        <taxon>Liliopsida</taxon>
        <taxon>Poales</taxon>
        <taxon>Poaceae</taxon>
        <taxon>BOP clade</taxon>
        <taxon>Pooideae</taxon>
        <taxon>Triticodae</taxon>
        <taxon>Triticeae</taxon>
        <taxon>Triticinae</taxon>
        <taxon>Aegilops</taxon>
    </lineage>
</organism>
<name>A0A453RLE5_AEGTS</name>
<protein>
    <submittedName>
        <fullName evidence="1">Uncharacterized protein</fullName>
    </submittedName>
</protein>
<dbReference type="EnsemblPlants" id="AET7Gv20623100.1">
    <property type="protein sequence ID" value="AET7Gv20623100.1"/>
    <property type="gene ID" value="AET7Gv20623100"/>
</dbReference>
<accession>A0A453RLE5</accession>
<dbReference type="AlphaFoldDB" id="A0A453RLE5"/>
<proteinExistence type="predicted"/>
<evidence type="ECO:0000313" key="2">
    <source>
        <dbReference type="Proteomes" id="UP000015105"/>
    </source>
</evidence>
<reference evidence="1" key="4">
    <citation type="submission" date="2019-03" db="UniProtKB">
        <authorList>
            <consortium name="EnsemblPlants"/>
        </authorList>
    </citation>
    <scope>IDENTIFICATION</scope>
</reference>
<reference evidence="1" key="5">
    <citation type="journal article" date="2021" name="G3 (Bethesda)">
        <title>Aegilops tauschii genome assembly Aet v5.0 features greater sequence contiguity and improved annotation.</title>
        <authorList>
            <person name="Wang L."/>
            <person name="Zhu T."/>
            <person name="Rodriguez J.C."/>
            <person name="Deal K.R."/>
            <person name="Dubcovsky J."/>
            <person name="McGuire P.E."/>
            <person name="Lux T."/>
            <person name="Spannagl M."/>
            <person name="Mayer K.F.X."/>
            <person name="Baldrich P."/>
            <person name="Meyers B.C."/>
            <person name="Huo N."/>
            <person name="Gu Y.Q."/>
            <person name="Zhou H."/>
            <person name="Devos K.M."/>
            <person name="Bennetzen J.L."/>
            <person name="Unver T."/>
            <person name="Budak H."/>
            <person name="Gulick P.J."/>
            <person name="Galiba G."/>
            <person name="Kalapos B."/>
            <person name="Nelson D.R."/>
            <person name="Li P."/>
            <person name="You F.M."/>
            <person name="Luo M.C."/>
            <person name="Dvorak J."/>
        </authorList>
    </citation>
    <scope>NUCLEOTIDE SEQUENCE [LARGE SCALE GENOMIC DNA]</scope>
    <source>
        <strain evidence="1">cv. AL8/78</strain>
    </source>
</reference>
<dbReference type="Proteomes" id="UP000015105">
    <property type="component" value="Chromosome 7D"/>
</dbReference>
<dbReference type="Gramene" id="AET7Gv20623100.1">
    <property type="protein sequence ID" value="AET7Gv20623100.1"/>
    <property type="gene ID" value="AET7Gv20623100"/>
</dbReference>
<sequence>FPTALPASSATRPSRRSTISWSAVRSPAKYGTACSRASESPRRFRRQDRFIDWWSAATLNTPHSLRKGFASLVVLIAWSIWRHRNAVFFDSARPSADLVTQGILDESRTWALAGPEGSPRSANSSRHHPIRAALGAPLLCFPG</sequence>
<keyword evidence="2" id="KW-1185">Reference proteome</keyword>
<reference evidence="1" key="3">
    <citation type="journal article" date="2017" name="Nature">
        <title>Genome sequence of the progenitor of the wheat D genome Aegilops tauschii.</title>
        <authorList>
            <person name="Luo M.C."/>
            <person name="Gu Y.Q."/>
            <person name="Puiu D."/>
            <person name="Wang H."/>
            <person name="Twardziok S.O."/>
            <person name="Deal K.R."/>
            <person name="Huo N."/>
            <person name="Zhu T."/>
            <person name="Wang L."/>
            <person name="Wang Y."/>
            <person name="McGuire P.E."/>
            <person name="Liu S."/>
            <person name="Long H."/>
            <person name="Ramasamy R.K."/>
            <person name="Rodriguez J.C."/>
            <person name="Van S.L."/>
            <person name="Yuan L."/>
            <person name="Wang Z."/>
            <person name="Xia Z."/>
            <person name="Xiao L."/>
            <person name="Anderson O.D."/>
            <person name="Ouyang S."/>
            <person name="Liang Y."/>
            <person name="Zimin A.V."/>
            <person name="Pertea G."/>
            <person name="Qi P."/>
            <person name="Bennetzen J.L."/>
            <person name="Dai X."/>
            <person name="Dawson M.W."/>
            <person name="Muller H.G."/>
            <person name="Kugler K."/>
            <person name="Rivarola-Duarte L."/>
            <person name="Spannagl M."/>
            <person name="Mayer K.F.X."/>
            <person name="Lu F.H."/>
            <person name="Bevan M.W."/>
            <person name="Leroy P."/>
            <person name="Li P."/>
            <person name="You F.M."/>
            <person name="Sun Q."/>
            <person name="Liu Z."/>
            <person name="Lyons E."/>
            <person name="Wicker T."/>
            <person name="Salzberg S.L."/>
            <person name="Devos K.M."/>
            <person name="Dvorak J."/>
        </authorList>
    </citation>
    <scope>NUCLEOTIDE SEQUENCE [LARGE SCALE GENOMIC DNA]</scope>
    <source>
        <strain evidence="1">cv. AL8/78</strain>
    </source>
</reference>
<evidence type="ECO:0000313" key="1">
    <source>
        <dbReference type="EnsemblPlants" id="AET7Gv20623100.1"/>
    </source>
</evidence>
<reference evidence="2" key="2">
    <citation type="journal article" date="2017" name="Nat. Plants">
        <title>The Aegilops tauschii genome reveals multiple impacts of transposons.</title>
        <authorList>
            <person name="Zhao G."/>
            <person name="Zou C."/>
            <person name="Li K."/>
            <person name="Wang K."/>
            <person name="Li T."/>
            <person name="Gao L."/>
            <person name="Zhang X."/>
            <person name="Wang H."/>
            <person name="Yang Z."/>
            <person name="Liu X."/>
            <person name="Jiang W."/>
            <person name="Mao L."/>
            <person name="Kong X."/>
            <person name="Jiao Y."/>
            <person name="Jia J."/>
        </authorList>
    </citation>
    <scope>NUCLEOTIDE SEQUENCE [LARGE SCALE GENOMIC DNA]</scope>
    <source>
        <strain evidence="2">cv. AL8/78</strain>
    </source>
</reference>
<reference evidence="2" key="1">
    <citation type="journal article" date="2014" name="Science">
        <title>Ancient hybridizations among the ancestral genomes of bread wheat.</title>
        <authorList>
            <consortium name="International Wheat Genome Sequencing Consortium,"/>
            <person name="Marcussen T."/>
            <person name="Sandve S.R."/>
            <person name="Heier L."/>
            <person name="Spannagl M."/>
            <person name="Pfeifer M."/>
            <person name="Jakobsen K.S."/>
            <person name="Wulff B.B."/>
            <person name="Steuernagel B."/>
            <person name="Mayer K.F."/>
            <person name="Olsen O.A."/>
        </authorList>
    </citation>
    <scope>NUCLEOTIDE SEQUENCE [LARGE SCALE GENOMIC DNA]</scope>
    <source>
        <strain evidence="2">cv. AL8/78</strain>
    </source>
</reference>